<sequence length="64" mass="6593">PAQSCPGKVAIVHAPTGSAGGDISVYDHETGAEITTYGQMDDDADHAIFISTGIAWVLEYDGVA</sequence>
<dbReference type="EMBL" id="BARS01013122">
    <property type="protein sequence ID" value="GAF93642.1"/>
    <property type="molecule type" value="Genomic_DNA"/>
</dbReference>
<feature type="non-terminal residue" evidence="1">
    <location>
        <position position="1"/>
    </location>
</feature>
<reference evidence="1" key="1">
    <citation type="journal article" date="2014" name="Front. Microbiol.">
        <title>High frequency of phylogenetically diverse reductive dehalogenase-homologous genes in deep subseafloor sedimentary metagenomes.</title>
        <authorList>
            <person name="Kawai M."/>
            <person name="Futagami T."/>
            <person name="Toyoda A."/>
            <person name="Takaki Y."/>
            <person name="Nishi S."/>
            <person name="Hori S."/>
            <person name="Arai W."/>
            <person name="Tsubouchi T."/>
            <person name="Morono Y."/>
            <person name="Uchiyama I."/>
            <person name="Ito T."/>
            <person name="Fujiyama A."/>
            <person name="Inagaki F."/>
            <person name="Takami H."/>
        </authorList>
    </citation>
    <scope>NUCLEOTIDE SEQUENCE</scope>
    <source>
        <strain evidence="1">Expedition CK06-06</strain>
    </source>
</reference>
<gene>
    <name evidence="1" type="ORF">S01H1_22986</name>
</gene>
<protein>
    <submittedName>
        <fullName evidence="1">Uncharacterized protein</fullName>
    </submittedName>
</protein>
<evidence type="ECO:0000313" key="1">
    <source>
        <dbReference type="EMBL" id="GAF93642.1"/>
    </source>
</evidence>
<comment type="caution">
    <text evidence="1">The sequence shown here is derived from an EMBL/GenBank/DDBJ whole genome shotgun (WGS) entry which is preliminary data.</text>
</comment>
<dbReference type="AlphaFoldDB" id="X0TZQ6"/>
<proteinExistence type="predicted"/>
<accession>X0TZQ6</accession>
<organism evidence="1">
    <name type="scientific">marine sediment metagenome</name>
    <dbReference type="NCBI Taxonomy" id="412755"/>
    <lineage>
        <taxon>unclassified sequences</taxon>
        <taxon>metagenomes</taxon>
        <taxon>ecological metagenomes</taxon>
    </lineage>
</organism>
<name>X0TZQ6_9ZZZZ</name>